<dbReference type="GO" id="GO:0005829">
    <property type="term" value="C:cytosol"/>
    <property type="evidence" value="ECO:0007669"/>
    <property type="project" value="TreeGrafter"/>
</dbReference>
<dbReference type="InterPro" id="IPR009288">
    <property type="entry name" value="AIG2-like_dom"/>
</dbReference>
<sequence length="132" mass="15215">MGRVFVYGSLMRGGEGHYLLARARYLGEARTCEPYFLHTGWRWPLLIDEAPDALKASICGELYGVSQTLLRQLDAFEDEGTLYARRQIRVCTKMGEQAAWCWFARDKRLIAAALRTPRPAWAADRRCQKFRV</sequence>
<keyword evidence="6" id="KW-1185">Reference proteome</keyword>
<dbReference type="SUPFAM" id="SSF110857">
    <property type="entry name" value="Gamma-glutamyl cyclotransferase-like"/>
    <property type="match status" value="1"/>
</dbReference>
<dbReference type="InterPro" id="IPR036568">
    <property type="entry name" value="GGCT-like_sf"/>
</dbReference>
<dbReference type="CDD" id="cd06661">
    <property type="entry name" value="GGCT_like"/>
    <property type="match status" value="1"/>
</dbReference>
<evidence type="ECO:0000259" key="4">
    <source>
        <dbReference type="Pfam" id="PF06094"/>
    </source>
</evidence>
<dbReference type="GO" id="GO:0016740">
    <property type="term" value="F:transferase activity"/>
    <property type="evidence" value="ECO:0007669"/>
    <property type="project" value="UniProtKB-KW"/>
</dbReference>
<feature type="domain" description="Gamma-glutamylcyclotransferase AIG2-like" evidence="4">
    <location>
        <begin position="4"/>
        <end position="106"/>
    </location>
</feature>
<dbReference type="PANTHER" id="PTHR12510:SF4">
    <property type="entry name" value="GAMMA-GLUTAMYLAMINECYCLOTRANSFERASE"/>
    <property type="match status" value="1"/>
</dbReference>
<gene>
    <name evidence="5" type="ORF">SAMN05443662_1539</name>
</gene>
<dbReference type="AlphaFoldDB" id="A0A1N6GX57"/>
<proteinExistence type="inferred from homology"/>
<dbReference type="STRING" id="364032.SAMN05443662_1539"/>
<dbReference type="RefSeq" id="WP_074201785.1">
    <property type="nucleotide sequence ID" value="NZ_FSRE01000003.1"/>
</dbReference>
<dbReference type="PANTHER" id="PTHR12510">
    <property type="entry name" value="TROPONIN C-AKIN-1 PROTEIN"/>
    <property type="match status" value="1"/>
</dbReference>
<dbReference type="InterPro" id="IPR013024">
    <property type="entry name" value="GGCT-like"/>
</dbReference>
<dbReference type="OrthoDB" id="482277at2"/>
<comment type="similarity">
    <text evidence="1 3">Belongs to the gamma-glutamylcyclotransferase family.</text>
</comment>
<dbReference type="InterPro" id="IPR039126">
    <property type="entry name" value="GGACT"/>
</dbReference>
<name>A0A1N6GX57_9GAMM</name>
<accession>A0A1N6GX57</accession>
<organism evidence="5 6">
    <name type="scientific">Sulfurivirga caldicuralii</name>
    <dbReference type="NCBI Taxonomy" id="364032"/>
    <lineage>
        <taxon>Bacteria</taxon>
        <taxon>Pseudomonadati</taxon>
        <taxon>Pseudomonadota</taxon>
        <taxon>Gammaproteobacteria</taxon>
        <taxon>Thiotrichales</taxon>
        <taxon>Piscirickettsiaceae</taxon>
        <taxon>Sulfurivirga</taxon>
    </lineage>
</organism>
<evidence type="ECO:0000256" key="2">
    <source>
        <dbReference type="PIRSR" id="PIRSR639126-1"/>
    </source>
</evidence>
<dbReference type="GO" id="GO:0061929">
    <property type="term" value="F:gamma-glutamylaminecyclotransferase activity"/>
    <property type="evidence" value="ECO:0007669"/>
    <property type="project" value="InterPro"/>
</dbReference>
<evidence type="ECO:0000313" key="5">
    <source>
        <dbReference type="EMBL" id="SIO12042.1"/>
    </source>
</evidence>
<dbReference type="EMBL" id="FSRE01000003">
    <property type="protein sequence ID" value="SIO12042.1"/>
    <property type="molecule type" value="Genomic_DNA"/>
</dbReference>
<evidence type="ECO:0000313" key="6">
    <source>
        <dbReference type="Proteomes" id="UP000198461"/>
    </source>
</evidence>
<evidence type="ECO:0000256" key="3">
    <source>
        <dbReference type="RuleBase" id="RU367036"/>
    </source>
</evidence>
<feature type="active site" description="Proton acceptor" evidence="2">
    <location>
        <position position="77"/>
    </location>
</feature>
<dbReference type="Pfam" id="PF06094">
    <property type="entry name" value="GGACT"/>
    <property type="match status" value="1"/>
</dbReference>
<evidence type="ECO:0000256" key="1">
    <source>
        <dbReference type="ARBA" id="ARBA00008861"/>
    </source>
</evidence>
<keyword evidence="5" id="KW-0808">Transferase</keyword>
<protein>
    <recommendedName>
        <fullName evidence="3">Gamma-glutamylcyclotransferase family protein</fullName>
    </recommendedName>
</protein>
<dbReference type="Proteomes" id="UP000198461">
    <property type="component" value="Unassembled WGS sequence"/>
</dbReference>
<dbReference type="Gene3D" id="3.10.490.10">
    <property type="entry name" value="Gamma-glutamyl cyclotransferase-like"/>
    <property type="match status" value="1"/>
</dbReference>
<reference evidence="5 6" key="1">
    <citation type="submission" date="2016-11" db="EMBL/GenBank/DDBJ databases">
        <authorList>
            <person name="Jaros S."/>
            <person name="Januszkiewicz K."/>
            <person name="Wedrychowicz H."/>
        </authorList>
    </citation>
    <scope>NUCLEOTIDE SEQUENCE [LARGE SCALE GENOMIC DNA]</scope>
    <source>
        <strain evidence="5 6">DSM 17737</strain>
    </source>
</reference>